<feature type="region of interest" description="Disordered" evidence="14">
    <location>
        <begin position="3170"/>
        <end position="3189"/>
    </location>
</feature>
<dbReference type="FunFam" id="1.10.490.160:FF:000006">
    <property type="entry name" value="Protein CBR-LIPL-6"/>
    <property type="match status" value="1"/>
</dbReference>
<dbReference type="CDD" id="cd23278">
    <property type="entry name" value="beta-trefoil_MIR_RyR"/>
    <property type="match status" value="1"/>
</dbReference>
<dbReference type="GO" id="GO:0030018">
    <property type="term" value="C:Z disc"/>
    <property type="evidence" value="ECO:0007669"/>
    <property type="project" value="TreeGrafter"/>
</dbReference>
<evidence type="ECO:0000256" key="14">
    <source>
        <dbReference type="SAM" id="MobiDB-lite"/>
    </source>
</evidence>
<feature type="compositionally biased region" description="Polar residues" evidence="14">
    <location>
        <begin position="2635"/>
        <end position="2655"/>
    </location>
</feature>
<dbReference type="GO" id="GO:0014808">
    <property type="term" value="P:release of sequestered calcium ion into cytosol by sarcoplasmic reticulum"/>
    <property type="evidence" value="ECO:0007669"/>
    <property type="project" value="TreeGrafter"/>
</dbReference>
<evidence type="ECO:0000256" key="4">
    <source>
        <dbReference type="ARBA" id="ARBA00022673"/>
    </source>
</evidence>
<name>A0A2A2JM86_9BILA</name>
<dbReference type="FunFam" id="2.80.10.50:FF:000022">
    <property type="entry name" value="Ryanodine receptor, isoform E"/>
    <property type="match status" value="1"/>
</dbReference>
<dbReference type="GO" id="GO:0006941">
    <property type="term" value="P:striated muscle contraction"/>
    <property type="evidence" value="ECO:0007669"/>
    <property type="project" value="TreeGrafter"/>
</dbReference>
<dbReference type="SUPFAM" id="SSF100909">
    <property type="entry name" value="IP3 receptor type 1 binding core, domain 2"/>
    <property type="match status" value="1"/>
</dbReference>
<dbReference type="Gene3D" id="1.10.490.160">
    <property type="match status" value="1"/>
</dbReference>
<dbReference type="InterPro" id="IPR035762">
    <property type="entry name" value="SPRY3_RyR"/>
</dbReference>
<dbReference type="STRING" id="2018661.A0A2A2JM86"/>
<keyword evidence="3" id="KW-0109">Calcium transport</keyword>
<evidence type="ECO:0000256" key="11">
    <source>
        <dbReference type="ARBA" id="ARBA00023136"/>
    </source>
</evidence>
<comment type="subcellular location">
    <subcellularLocation>
        <location evidence="1">Sarcoplasmic reticulum membrane</location>
        <topology evidence="1">Multi-pass membrane protein</topology>
    </subcellularLocation>
</comment>
<keyword evidence="2" id="KW-0813">Transport</keyword>
<dbReference type="PANTHER" id="PTHR46399">
    <property type="entry name" value="B30.2/SPRY DOMAIN-CONTAINING PROTEIN"/>
    <property type="match status" value="1"/>
</dbReference>
<organism evidence="16 17">
    <name type="scientific">Diploscapter pachys</name>
    <dbReference type="NCBI Taxonomy" id="2018661"/>
    <lineage>
        <taxon>Eukaryota</taxon>
        <taxon>Metazoa</taxon>
        <taxon>Ecdysozoa</taxon>
        <taxon>Nematoda</taxon>
        <taxon>Chromadorea</taxon>
        <taxon>Rhabditida</taxon>
        <taxon>Rhabditina</taxon>
        <taxon>Rhabditomorpha</taxon>
        <taxon>Rhabditoidea</taxon>
        <taxon>Rhabditidae</taxon>
        <taxon>Diploscapter</taxon>
    </lineage>
</organism>
<dbReference type="InterPro" id="IPR013320">
    <property type="entry name" value="ConA-like_dom_sf"/>
</dbReference>
<dbReference type="Pfam" id="PF02026">
    <property type="entry name" value="RyR"/>
    <property type="match status" value="4"/>
</dbReference>
<feature type="domain" description="B30.2/SPRY" evidence="15">
    <location>
        <begin position="555"/>
        <end position="776"/>
    </location>
</feature>
<dbReference type="InterPro" id="IPR035764">
    <property type="entry name" value="SPRY2_RyR"/>
</dbReference>
<evidence type="ECO:0000256" key="3">
    <source>
        <dbReference type="ARBA" id="ARBA00022568"/>
    </source>
</evidence>
<dbReference type="Gene3D" id="2.60.120.920">
    <property type="match status" value="3"/>
</dbReference>
<evidence type="ECO:0000256" key="1">
    <source>
        <dbReference type="ARBA" id="ARBA00004326"/>
    </source>
</evidence>
<feature type="domain" description="B30.2/SPRY" evidence="15">
    <location>
        <begin position="1495"/>
        <end position="1708"/>
    </location>
</feature>
<feature type="compositionally biased region" description="Basic and acidic residues" evidence="14">
    <location>
        <begin position="1422"/>
        <end position="1434"/>
    </location>
</feature>
<evidence type="ECO:0000256" key="8">
    <source>
        <dbReference type="ARBA" id="ARBA00022951"/>
    </source>
</evidence>
<evidence type="ECO:0000256" key="7">
    <source>
        <dbReference type="ARBA" id="ARBA00022837"/>
    </source>
</evidence>
<dbReference type="CDD" id="cd12877">
    <property type="entry name" value="SPRY1_RyR"/>
    <property type="match status" value="1"/>
</dbReference>
<keyword evidence="12" id="KW-1071">Ligand-gated ion channel</keyword>
<evidence type="ECO:0000256" key="10">
    <source>
        <dbReference type="ARBA" id="ARBA00023065"/>
    </source>
</evidence>
<evidence type="ECO:0000256" key="6">
    <source>
        <dbReference type="ARBA" id="ARBA00022737"/>
    </source>
</evidence>
<evidence type="ECO:0000313" key="17">
    <source>
        <dbReference type="Proteomes" id="UP000218231"/>
    </source>
</evidence>
<keyword evidence="5" id="KW-0812">Transmembrane</keyword>
<feature type="region of interest" description="Disordered" evidence="14">
    <location>
        <begin position="2635"/>
        <end position="2668"/>
    </location>
</feature>
<sequence length="4249" mass="481543">MADKEETGAGEQDDVSFLRTGDIVCLSCVASHNRDGVLGSERVCLCTEGFGNRMCTLENVSDKDIPPDIAMCMLYIDNALSMRALQEMMSADTDHKAATSGAGGHKTLLYGHAVQLKHVQREACWWTIHPASKQRSEGEKVRVGDDVILVSVATERYLHMTFNKTYMVIASFHQTLWNIQSVSSGSIRTRNMGCLFGNDVLRLFHGNDECLTIPENWSEHPQHNMVIYEGGPAVGQARSLWRLELIRVKWHGALVGWEQVFRIKHITSGRYLGVLENAVQLYHKDKADFDLTAFVMCQNKDPKKQMLDEKEEEGMGTATIRYGETNAFIQHVKTQLWLSYQTSEVTKKGLGKVEEKKAVALKDGHMDDCYTFFMALEEESKSARVIRKCSSVLNRFLKGIDALQNEGSQAPDWIRVDLSEVLKLMEDLIEYFAQPTDDQDFEDRQNRLRALRSRQDLFQEEGVLNMILDTIDKFSQMEALPDFAGLIGEDTHQTWEDISTYLYLLVASMIKGNHYNCAQFAAAARLDWLFGRLSNPQSAEGILDVLYCVLTESPEALNMINEGHIRSVISLLEKVGRDPKVLDVLSSLCEGNGMAVRSSQNLITQYLLPGRDLLLQTAMKDHVSSMMPNVLLGVVEGSALFRRWYFEAEVEHIEQTTKQPPYLRVGWANSVGFKPFPGSGDKWGCNGAGDDYYSYGFDGKYMYFGGKGRQVGLRMLQKGDIIGCALDLTIPEIRFSINGSTFPACFKNFNVDGYFFPVMSLSSKVSCRFIFGGDQGRLKYGPPQAFSPLVEAINGELQINECLSFGDLPKTIYCGPQTIFNNMEPFVPTPIDISSVTLPHHALDIQPKFAENLHELWAQRKIELGWSYGETRSEIHRKHQFLNSFDKLPQAEKQYNMNLAIDTMKAIEALGYHLIVDNPPCRLRPVRLPQQFQQSNGYKPQPLDTHEIILPDSLNPLIEALAKNTHNVWAKEKIRKGWTFGMSELVDKDQKRSPHLVPYEQVATRIKETNRESAAECIRALQLFGLFVEAPAHEHDEIAAKELKARRDNCRTYRAEATYAVTVGKWYFEFEVMTDGFMKIGWMDIASSPEQQIGMDDRSYAFDGYLGRKWHQGPEVYGKEWKIGDVIGCFLDLNDRTISFSLNGELLLDPSGSEMAFDNVMSGEGLVPAFTLGSGQRGKLNFGQQSNSLKYFTTCGLQEGYEPFCVNMYRSMPTWFAKDLAQFETIGANSCFEIGKIPATGNSPPCLKLTQKASLTEGPSEKTKMEFTRLSLPVKCNDSFLRNKDKDALRRTMADYKPRNMSVASSQIRGPRIPKEFDDNSDKKSFLRSMMGESKGSHESDEEKSRGSGRSKAQHSFDEAPESTAISQRRRVLTLLSYGLSCDDSILTWLKIEDEDHNAWIEELRKSLLELPHDERLAAEEQLRDMTMEKEKPKKGGLLSRLRDSSNTRKKEEKQRQAEKMSHMRKANSRSFDASTMDPPSQSTHHSREHKDVLASGDMPLSGPGRQLTIRKSSMKKKKSTKKGESVVVQEKRSSLVPGGIVDPVAEAAKQESDAAALQAYADKVDEYYYGLRIFPGQDPASVWVGWVTTQFHFYAPSFDGNAGVRKCRFAEVDHHGIIVDSIESRSCYMMNAAELLSNVPDASNTKVSGTLIGCIVDTSMGELTFQAAGQDTGLKFRLEPGAMLFPACFVIPTATEVVQFELGRIKYTFPLSAAVFKSCRKSLVPFCPPRLTVEQLQPVYWARVPNETLRTTSLKLSDIRGWSVLCDDPVRIMAVYIPEKDQSFDILEMIEKGILLDFHRQTLNLYCKLACHGNQKVAHILCQHIDEDQLMYAIKSHYLSGPLRQGFHDLIIAIHLQSHAAARLSMRKEYVIPLVPQLAIKNVFDPDTETRYPQIMGDPLSMLSVMAAEPVKAQFNKDEETKLLPPAFDFDGLKAHVMEAMHTATRHAVMSCRDLIGGSNLTHFEPLLKLFDSLLVIGLIDDNELEMILKLIHPIAFDETYIQGGTKKGLTEIELAECVKIQFVSILDHIGDIQLRHRIESLVSFTEGFVGELQQDQCRRYMEIKQTDMPPAEAAKKTKEFRCPPKEQMFRLLMCKVKEDKDPTYLEDDVESDTCPMADNLQQQLRDFCELLVEKLGNKDEVAECEEQLALIEAEEGSWVDSLARLVVKVPPPIPQEDNQLQRRGTQSFRDMIVTMLRDWALNNFIESKELIRSMFNLLLRQYSGVREIRDAMAQTYVLHDRNVLDVEDFIVYLIQIRELLTVQFEQAEEAILKRGLWKLMNNRIFFQHPDLMRLLSVHENVMSIMMNILTAQQGTVEHEGDEVKEKTPVKDASEMVVACSRFLCYFCRTSRQNQKAMFEHLSFLLDNANMLLVRPSLRGSVPLDVAYSSFMDNNELALALKEEELDKVAVYLSRCGLQPNSELITKGYPDIGWDPVEGERYIDFLRFCVWINGENVEENANLVIRLLIRRPECLGIALKGEGQGLYAAFKEAIMLSEDISALDSGVEHYMLKSGLLGETPSYPSKETEGDDYIDLGAATLDFYSSLVDLLAKCAPDPMAIQAGKGDSLRARAILRSLISLEDLFQILSLRFTIPNLTLPSADVLRQRIAKQDKIKQNLVQTFAMVAKLAQSNQSQSMAHSHQNRPKSLTSSANKLPRLDESDCYGNNMEEYSSATTSLNENNEGDSESVTLKNQSMMASQEVAPTKEKQPAILHRRSSKFSKTVDDNGPLPGLLPNHKGSVLLFLDRVYGIDTQDMLFQILEQSFLPDLRAATMMDSPRALESDTALALNRYLCNSVLPLLTAHSHFFADAEHHAALLDATLHAVYRMNRLKSLTKNQRDAVSDFLVAITRELPPGMMIKLLRKVIVDIKTMTDMNILVPLRLLTLHYERTGKYYGSGSNHYGVATETEKRLSMLLFYAIFDSLGNRAYDPELFGKALPCMTAIGSAISPDYSLTTGGEEVAKLNTAAEEGTWIPRPADVSRCDLNRDFQSVVEQFAEHFHDSWASRKLEKGWMYGDSYSRLNLTHPRLKPFSQCRDYERAFYKERCAECLKALIAWGYHFEMADRDAADRAHAARQSSGTNIQNFAPKPVDLSSMTLEKEMMTAAEKMAENSHLLWARRVANEINQNGGHMPTQMVPWDLLTDFERRKDRFRAAEILKFLQYNGYHVTPPTPEDSKSDRKNEGERSSVEKRFAYNLLEKLIQYLEQASVKMRSYKPSQELTRRNSFRKEGQDVKFFEKVVLPLMHAYFNAHKNYFLEGSSIVQTGTASNKEKEMVANLFCRLAALLRIKNRAFGSVAKITVKCLQGLTQALDLRTLVKANSDIVRTSLLTFFNNCAEDLFAAVKELKENGQYALIRGQNLKSWISLEFAHQMIIPVLTTMFNHLARNHFGTDLLLDDIQAACYKMLDSLYMVTGLIATAAQRKSIGYETDKHRPALGQCLSAFASCFPVAFLEPEFNKNNRYSVLAKTQDQSVQVQEMLQNLSTHIPHLDKLLNDVEQASANNVMYSDQPNIYDVDLPLLCSYLAHWYNLGPDGKRSSDEKDQRIGTQTTNVASDHINRIFCSLLRMIKSHVGVDNAPWLCRVTFFAVQIIQNVTCDPVKDFTLPIAEKMRRLSEKTYKDEEHMRTHPDDADEGTVAEDNARLVRDTYAFFPILMKYTDLHRAQWLKNPSWETDGVYENVAVIFRIWSQSQHFKREELNYMAQFEEDASMIGGGEMKTGKAAIAERKKKRREGQTDPTDKNAWQLSLYRKIGKSQMRGKEGMTQEGVIEKIFNMGQVSAILHTIMRGKDRKKHGRSYMITSRFEKEDRWKKVLTLQRKRMAISLITASHLYKVDLHRGINFFLPAFSKLWLEEEDVGQDKLISDLCSGVEEEEGPRIQVVVDESGGVVVASDEDKESEGRPDPLKQLIRCFQRAATSEESKADSIYNDDLYIRFADVMAKSIHIDEDDEDGEDEGEVDQAQKEEQSQALRAEQGVLANRGAAIMCLMYLSASNGEPNEMVAQTLQLGIHLLSGGNTEIQKMLIEYLQLKKDVRFFTSTAGLMGKCSVLNLEMFERQIKAEGLGMGAELASGDNQNLNDADFTCSLFRFLQLTCEGHNLEFQNYLRTQPGHTTSVNLINSTVDYLLRLQESVMDFYWHYSSKEVIDEGGKEYFLRAIQVCSQVFNTLTESIQGPCVGNQMTLANSRLWDAINGFFFLFAHMMEKLYKNSTQLELLREFLNLQKDMIVLMLSMLEGRLRIIYRVFHEF</sequence>
<protein>
    <recommendedName>
        <fullName evidence="15">B30.2/SPRY domain-containing protein</fullName>
    </recommendedName>
</protein>
<dbReference type="Pfam" id="PF08709">
    <property type="entry name" value="Ins145_P3_rec"/>
    <property type="match status" value="2"/>
</dbReference>
<feature type="compositionally biased region" description="Basic and acidic residues" evidence="14">
    <location>
        <begin position="1313"/>
        <end position="1325"/>
    </location>
</feature>
<dbReference type="Proteomes" id="UP000218231">
    <property type="component" value="Unassembled WGS sequence"/>
</dbReference>
<feature type="domain" description="B30.2/SPRY" evidence="15">
    <location>
        <begin position="989"/>
        <end position="1187"/>
    </location>
</feature>
<dbReference type="SUPFAM" id="SSF49899">
    <property type="entry name" value="Concanavalin A-like lectins/glucanases"/>
    <property type="match status" value="2"/>
</dbReference>
<dbReference type="InterPro" id="IPR013333">
    <property type="entry name" value="Ryan_recept"/>
</dbReference>
<dbReference type="InterPro" id="IPR013662">
    <property type="entry name" value="RIH_assoc-dom"/>
</dbReference>
<dbReference type="PANTHER" id="PTHR46399:SF8">
    <property type="entry name" value="B30.2_SPRY DOMAIN-CONTAINING PROTEIN"/>
    <property type="match status" value="1"/>
</dbReference>
<dbReference type="InterPro" id="IPR001870">
    <property type="entry name" value="B30.2/SPRY"/>
</dbReference>
<feature type="region of interest" description="Disordered" evidence="14">
    <location>
        <begin position="1300"/>
        <end position="1365"/>
    </location>
</feature>
<dbReference type="OrthoDB" id="300855at2759"/>
<dbReference type="GO" id="GO:0005790">
    <property type="term" value="C:smooth endoplasmic reticulum"/>
    <property type="evidence" value="ECO:0007669"/>
    <property type="project" value="TreeGrafter"/>
</dbReference>
<proteinExistence type="predicted"/>
<dbReference type="FunFam" id="1.10.490.160:FF:000003">
    <property type="entry name" value="Ryanodine receptor, isoform E"/>
    <property type="match status" value="1"/>
</dbReference>
<dbReference type="PRINTS" id="PR00795">
    <property type="entry name" value="RYANODINER"/>
</dbReference>
<dbReference type="InterPro" id="IPR000699">
    <property type="entry name" value="RIH_dom"/>
</dbReference>
<dbReference type="CDD" id="cd12879">
    <property type="entry name" value="SPRY3_RyR"/>
    <property type="match status" value="1"/>
</dbReference>
<dbReference type="Pfam" id="PF21119">
    <property type="entry name" value="RYDR_Jsol"/>
    <property type="match status" value="1"/>
</dbReference>
<dbReference type="GO" id="GO:0033017">
    <property type="term" value="C:sarcoplasmic reticulum membrane"/>
    <property type="evidence" value="ECO:0007669"/>
    <property type="project" value="UniProtKB-SubCell"/>
</dbReference>
<keyword evidence="8" id="KW-0703">Sarcoplasmic reticulum</keyword>
<dbReference type="GO" id="GO:0034704">
    <property type="term" value="C:calcium channel complex"/>
    <property type="evidence" value="ECO:0007669"/>
    <property type="project" value="TreeGrafter"/>
</dbReference>
<dbReference type="InterPro" id="IPR015925">
    <property type="entry name" value="Ryanodine_IP3_receptor"/>
</dbReference>
<dbReference type="Gene3D" id="1.25.10.30">
    <property type="entry name" value="IP3 receptor type 1 binding core, RIH domain"/>
    <property type="match status" value="1"/>
</dbReference>
<keyword evidence="7" id="KW-0106">Calcium</keyword>
<comment type="caution">
    <text evidence="16">The sequence shown here is derived from an EMBL/GenBank/DDBJ whole genome shotgun (WGS) entry which is preliminary data.</text>
</comment>
<dbReference type="SUPFAM" id="SSF82109">
    <property type="entry name" value="MIR domain"/>
    <property type="match status" value="1"/>
</dbReference>
<keyword evidence="6" id="KW-0677">Repeat</keyword>
<evidence type="ECO:0000256" key="13">
    <source>
        <dbReference type="ARBA" id="ARBA00023303"/>
    </source>
</evidence>
<feature type="compositionally biased region" description="Basic and acidic residues" evidence="14">
    <location>
        <begin position="1335"/>
        <end position="1346"/>
    </location>
</feature>
<dbReference type="InterPro" id="IPR036300">
    <property type="entry name" value="MIR_dom_sf"/>
</dbReference>
<dbReference type="Pfam" id="PF02815">
    <property type="entry name" value="MIR"/>
    <property type="match status" value="1"/>
</dbReference>
<evidence type="ECO:0000256" key="2">
    <source>
        <dbReference type="ARBA" id="ARBA00022448"/>
    </source>
</evidence>
<dbReference type="EMBL" id="LIAE01010340">
    <property type="protein sequence ID" value="PAV62896.1"/>
    <property type="molecule type" value="Genomic_DNA"/>
</dbReference>
<dbReference type="InterPro" id="IPR016093">
    <property type="entry name" value="MIR_motif"/>
</dbReference>
<dbReference type="SMART" id="SM00449">
    <property type="entry name" value="SPRY"/>
    <property type="match status" value="3"/>
</dbReference>
<dbReference type="Gene3D" id="6.20.350.10">
    <property type="match status" value="2"/>
</dbReference>
<dbReference type="InterPro" id="IPR003877">
    <property type="entry name" value="SPRY_dom"/>
</dbReference>
<evidence type="ECO:0000256" key="12">
    <source>
        <dbReference type="ARBA" id="ARBA00023286"/>
    </source>
</evidence>
<dbReference type="GO" id="GO:0042383">
    <property type="term" value="C:sarcolemma"/>
    <property type="evidence" value="ECO:0007669"/>
    <property type="project" value="TreeGrafter"/>
</dbReference>
<keyword evidence="9" id="KW-1133">Transmembrane helix</keyword>
<keyword evidence="4" id="KW-0107">Calcium channel</keyword>
<reference evidence="16 17" key="1">
    <citation type="journal article" date="2017" name="Curr. Biol.">
        <title>Genome architecture and evolution of a unichromosomal asexual nematode.</title>
        <authorList>
            <person name="Fradin H."/>
            <person name="Zegar C."/>
            <person name="Gutwein M."/>
            <person name="Lucas J."/>
            <person name="Kovtun M."/>
            <person name="Corcoran D."/>
            <person name="Baugh L.R."/>
            <person name="Kiontke K."/>
            <person name="Gunsalus K."/>
            <person name="Fitch D.H."/>
            <person name="Piano F."/>
        </authorList>
    </citation>
    <scope>NUCLEOTIDE SEQUENCE [LARGE SCALE GENOMIC DNA]</scope>
    <source>
        <strain evidence="16">PF1309</strain>
    </source>
</reference>
<dbReference type="Pfam" id="PF08454">
    <property type="entry name" value="RIH_assoc"/>
    <property type="match status" value="1"/>
</dbReference>
<dbReference type="Gene3D" id="2.80.10.50">
    <property type="match status" value="3"/>
</dbReference>
<accession>A0A2A2JM86</accession>
<evidence type="ECO:0000313" key="16">
    <source>
        <dbReference type="EMBL" id="PAV62896.1"/>
    </source>
</evidence>
<dbReference type="Pfam" id="PF00622">
    <property type="entry name" value="SPRY"/>
    <property type="match status" value="3"/>
</dbReference>
<keyword evidence="17" id="KW-1185">Reference proteome</keyword>
<feature type="compositionally biased region" description="Basic and acidic residues" evidence="14">
    <location>
        <begin position="1441"/>
        <end position="1462"/>
    </location>
</feature>
<dbReference type="InterPro" id="IPR035761">
    <property type="entry name" value="SPRY1_RyR"/>
</dbReference>
<dbReference type="InterPro" id="IPR035910">
    <property type="entry name" value="RyR/IP3R_RIH_dom_sf"/>
</dbReference>
<keyword evidence="10" id="KW-0406">Ion transport</keyword>
<dbReference type="InterPro" id="IPR014821">
    <property type="entry name" value="Ins145_P3_rcpt"/>
</dbReference>
<dbReference type="InterPro" id="IPR043136">
    <property type="entry name" value="B30.2/SPRY_sf"/>
</dbReference>
<evidence type="ECO:0000259" key="15">
    <source>
        <dbReference type="PROSITE" id="PS50188"/>
    </source>
</evidence>
<dbReference type="GO" id="GO:0005219">
    <property type="term" value="F:ryanodine-sensitive calcium-release channel activity"/>
    <property type="evidence" value="ECO:0007669"/>
    <property type="project" value="InterPro"/>
</dbReference>
<dbReference type="InterPro" id="IPR048581">
    <property type="entry name" value="RYDR_Jsol"/>
</dbReference>
<dbReference type="PROSITE" id="PS50188">
    <property type="entry name" value="B302_SPRY"/>
    <property type="match status" value="3"/>
</dbReference>
<evidence type="ECO:0000256" key="9">
    <source>
        <dbReference type="ARBA" id="ARBA00022989"/>
    </source>
</evidence>
<dbReference type="Pfam" id="PF01365">
    <property type="entry name" value="RYDR_ITPR"/>
    <property type="match status" value="2"/>
</dbReference>
<dbReference type="FunFam" id="2.60.120.920:FF:000003">
    <property type="entry name" value="ryanodine receptor isoform X2"/>
    <property type="match status" value="1"/>
</dbReference>
<dbReference type="CDD" id="cd12878">
    <property type="entry name" value="SPRY2_RyR"/>
    <property type="match status" value="1"/>
</dbReference>
<evidence type="ECO:0000256" key="5">
    <source>
        <dbReference type="ARBA" id="ARBA00022692"/>
    </source>
</evidence>
<dbReference type="SMART" id="SM00472">
    <property type="entry name" value="MIR"/>
    <property type="match status" value="3"/>
</dbReference>
<dbReference type="InterPro" id="IPR003032">
    <property type="entry name" value="Ryanodine_rcpt"/>
</dbReference>
<feature type="compositionally biased region" description="Basic and acidic residues" evidence="14">
    <location>
        <begin position="3176"/>
        <end position="3189"/>
    </location>
</feature>
<feature type="compositionally biased region" description="Polar residues" evidence="14">
    <location>
        <begin position="1469"/>
        <end position="1484"/>
    </location>
</feature>
<keyword evidence="11" id="KW-0472">Membrane</keyword>
<keyword evidence="13" id="KW-0407">Ion channel</keyword>
<feature type="region of interest" description="Disordered" evidence="14">
    <location>
        <begin position="1422"/>
        <end position="1530"/>
    </location>
</feature>
<gene>
    <name evidence="16" type="ORF">WR25_23787</name>
</gene>